<dbReference type="EMBL" id="FQUC01000014">
    <property type="protein sequence ID" value="SHG04297.1"/>
    <property type="molecule type" value="Genomic_DNA"/>
</dbReference>
<evidence type="ECO:0000313" key="1">
    <source>
        <dbReference type="EMBL" id="SHG04297.1"/>
    </source>
</evidence>
<protein>
    <recommendedName>
        <fullName evidence="3">DUF2693 domain-containing protein</fullName>
    </recommendedName>
</protein>
<dbReference type="RefSeq" id="WP_062181749.1">
    <property type="nucleotide sequence ID" value="NZ_BBXL01000014.1"/>
</dbReference>
<dbReference type="AlphaFoldDB" id="A0A1M5GKR5"/>
<organism evidence="1 2">
    <name type="scientific">Dysgonomonas macrotermitis</name>
    <dbReference type="NCBI Taxonomy" id="1346286"/>
    <lineage>
        <taxon>Bacteria</taxon>
        <taxon>Pseudomonadati</taxon>
        <taxon>Bacteroidota</taxon>
        <taxon>Bacteroidia</taxon>
        <taxon>Bacteroidales</taxon>
        <taxon>Dysgonomonadaceae</taxon>
        <taxon>Dysgonomonas</taxon>
    </lineage>
</organism>
<proteinExistence type="predicted"/>
<evidence type="ECO:0008006" key="3">
    <source>
        <dbReference type="Google" id="ProtNLM"/>
    </source>
</evidence>
<reference evidence="2" key="1">
    <citation type="submission" date="2016-11" db="EMBL/GenBank/DDBJ databases">
        <authorList>
            <person name="Varghese N."/>
            <person name="Submissions S."/>
        </authorList>
    </citation>
    <scope>NUCLEOTIDE SEQUENCE [LARGE SCALE GENOMIC DNA]</scope>
    <source>
        <strain evidence="2">DSM 27370</strain>
    </source>
</reference>
<accession>A0A1M5GKR5</accession>
<name>A0A1M5GKR5_9BACT</name>
<gene>
    <name evidence="1" type="ORF">SAMN05444362_11448</name>
</gene>
<evidence type="ECO:0000313" key="2">
    <source>
        <dbReference type="Proteomes" id="UP000184480"/>
    </source>
</evidence>
<dbReference type="STRING" id="1346286.SAMN05444362_11448"/>
<dbReference type="Pfam" id="PF10902">
    <property type="entry name" value="WYL_2"/>
    <property type="match status" value="1"/>
</dbReference>
<dbReference type="InterPro" id="IPR024401">
    <property type="entry name" value="WYL_prot"/>
</dbReference>
<dbReference type="OrthoDB" id="965285at2"/>
<keyword evidence="2" id="KW-1185">Reference proteome</keyword>
<sequence>MKRSDFSTIMRTAWQFVRTTGKSLSECLKLAWANFKLVRRMKQGIVKFYFQKVDGSIREAWGTLSDTGIPISNREKKERAKNDFTQVYFDTEKQEFRSYKKLNLIY</sequence>
<dbReference type="Proteomes" id="UP000184480">
    <property type="component" value="Unassembled WGS sequence"/>
</dbReference>